<keyword evidence="4" id="KW-0175">Coiled coil</keyword>
<evidence type="ECO:0000256" key="2">
    <source>
        <dbReference type="ARBA" id="ARBA00022553"/>
    </source>
</evidence>
<sequence>MQKQQRSLKFQMNPTDKLAQSIDNGLAIAEFIQENRSNISAKGGRIGITKGDINSTPVGEKGDKKKSSESNIGQKRKFASTSKSTEGKSSQNNGPSDDNEGTIHGVRLNESIFIGPGNDHVGYVRDLADPTSREQLEATQDLLNDEGGSFFDTEGKEESEESNEYVGDHSEHDGRDDRSGDNQNAEADNQGPRPESNSSIGLTTQEVLNQVMEETNPVPKRRLRSAGSIQDAANKIPPPTSVIKKTTDENTLSQRQQTGRTLKVGATHNAPQSPSIQDGIHVNVENAPSDATSATMTDNIDDRERGLEDASLIRSSLEKKIDAMLENQEKILKKLDQISEIKEEINAIKKTLANQSLALSTVESYIGEMMIIIPKSGNPQEGDTSGVTKNPDLRPVIGRDSNRGKKEVTRGLSTQEKIDVGEDFYSVPVADEKYLPTPINNRENNAANFVPTEDKTSYKIIREIIRKQMPDIEAQNEVMKLLDENIGKVPIKELYNGIKEIIFADIDY</sequence>
<dbReference type="Gene3D" id="6.10.250.2490">
    <property type="match status" value="1"/>
</dbReference>
<feature type="coiled-coil region" evidence="4">
    <location>
        <begin position="307"/>
        <end position="358"/>
    </location>
</feature>
<keyword evidence="2" id="KW-0597">Phosphoprotein</keyword>
<evidence type="ECO:0000313" key="6">
    <source>
        <dbReference type="EMBL" id="AYM47541.1"/>
    </source>
</evidence>
<feature type="compositionally biased region" description="Basic and acidic residues" evidence="5">
    <location>
        <begin position="400"/>
        <end position="409"/>
    </location>
</feature>
<feature type="region of interest" description="Disordered" evidence="5">
    <location>
        <begin position="38"/>
        <end position="103"/>
    </location>
</feature>
<dbReference type="InterPro" id="IPR004897">
    <property type="entry name" value="P/V_Pprotein_paramyxoviral"/>
</dbReference>
<evidence type="ECO:0000256" key="3">
    <source>
        <dbReference type="ARBA" id="ARBA00022953"/>
    </source>
</evidence>
<evidence type="ECO:0000256" key="5">
    <source>
        <dbReference type="SAM" id="MobiDB-lite"/>
    </source>
</evidence>
<feature type="compositionally biased region" description="Polar residues" evidence="5">
    <location>
        <begin position="79"/>
        <end position="96"/>
    </location>
</feature>
<dbReference type="Pfam" id="PF03210">
    <property type="entry name" value="Paramyx_P_V_C"/>
    <property type="match status" value="1"/>
</dbReference>
<feature type="region of interest" description="Disordered" evidence="5">
    <location>
        <begin position="231"/>
        <end position="256"/>
    </location>
</feature>
<keyword evidence="7" id="KW-1185">Reference proteome</keyword>
<proteinExistence type="predicted"/>
<feature type="compositionally biased region" description="Polar residues" evidence="5">
    <location>
        <begin position="377"/>
        <end position="388"/>
    </location>
</feature>
<keyword evidence="3" id="KW-0693">Viral RNA replication</keyword>
<dbReference type="Proteomes" id="UP000830911">
    <property type="component" value="Segment"/>
</dbReference>
<feature type="region of interest" description="Disordered" evidence="5">
    <location>
        <begin position="144"/>
        <end position="200"/>
    </location>
</feature>
<evidence type="ECO:0000313" key="7">
    <source>
        <dbReference type="Proteomes" id="UP000830911"/>
    </source>
</evidence>
<feature type="region of interest" description="Disordered" evidence="5">
    <location>
        <begin position="375"/>
        <end position="410"/>
    </location>
</feature>
<dbReference type="EMBL" id="MG203878">
    <property type="protein sequence ID" value="AYM47541.1"/>
    <property type="molecule type" value="Viral_cRNA"/>
</dbReference>
<protein>
    <recommendedName>
        <fullName evidence="1">Phosphoprotein</fullName>
    </recommendedName>
</protein>
<dbReference type="Gene3D" id="1.20.5.110">
    <property type="match status" value="1"/>
</dbReference>
<feature type="compositionally biased region" description="Basic and acidic residues" evidence="5">
    <location>
        <begin position="166"/>
        <end position="180"/>
    </location>
</feature>
<evidence type="ECO:0000256" key="1">
    <source>
        <dbReference type="ARBA" id="ARBA00020572"/>
    </source>
</evidence>
<evidence type="ECO:0000256" key="4">
    <source>
        <dbReference type="SAM" id="Coils"/>
    </source>
</evidence>
<name>A0AA48JSB2_9MONO</name>
<organism evidence="6 7">
    <name type="scientific">bat paramyxovirus 17770</name>
    <dbReference type="NCBI Taxonomy" id="3070195"/>
    <lineage>
        <taxon>Viruses</taxon>
        <taxon>Riboviria</taxon>
        <taxon>Orthornavirae</taxon>
        <taxon>Negarnaviricota</taxon>
        <taxon>Haploviricotina</taxon>
        <taxon>Monjiviricetes</taxon>
        <taxon>Mononegavirales</taxon>
        <taxon>Paramyxoviridae</taxon>
        <taxon>Orthoparamyxovirinae</taxon>
        <taxon>Parajeilongvirus</taxon>
        <taxon>Parajeilongvirus madagascarense</taxon>
        <taxon>Jeilongvirus madagascarense</taxon>
    </lineage>
</organism>
<reference evidence="6 7" key="1">
    <citation type="submission" date="2017-10" db="EMBL/GenBank/DDBJ databases">
        <title>Whole Genome Sequence of Bat paramyxovirus highlights the Rodentia origin of Morbilli- and Morbilli-Related viruses.</title>
        <authorList>
            <person name="Pascalis H."/>
            <person name="Melade J."/>
            <person name="Piorkowski G."/>
            <person name="Turpin M."/>
            <person name="Temmam S."/>
            <person name="Ghawar W."/>
            <person name="Goodman S.M."/>
            <person name="Mavingui P."/>
            <person name="de Lamballerie X.N."/>
            <person name="Dellagi K."/>
        </authorList>
    </citation>
    <scope>NUCLEOTIDE SEQUENCE [LARGE SCALE GENOMIC DNA]</scope>
    <source>
        <strain evidence="6 7">Bat-PV-17770</strain>
    </source>
</reference>
<accession>A0AA48JSB2</accession>